<keyword evidence="9" id="KW-0851">Voltage-gated channel</keyword>
<dbReference type="GO" id="GO:0098703">
    <property type="term" value="P:calcium ion import across plasma membrane"/>
    <property type="evidence" value="ECO:0007669"/>
    <property type="project" value="TreeGrafter"/>
</dbReference>
<dbReference type="Pfam" id="PF00520">
    <property type="entry name" value="Ion_trans"/>
    <property type="match status" value="1"/>
</dbReference>
<keyword evidence="19" id="KW-1185">Reference proteome</keyword>
<sequence length="109" mass="12542">MKAMIPLLQIGLLLFFAILMFAIIGLEFYMGKFHTTCFDIHTDEIREEFPCGTEAPSRLCPNGTTCRKYWLGPNYGITQFDNILFAVLTVFQCITMEGWTDLLYYVSYG</sequence>
<dbReference type="GO" id="GO:0045202">
    <property type="term" value="C:synapse"/>
    <property type="evidence" value="ECO:0007669"/>
    <property type="project" value="GOC"/>
</dbReference>
<evidence type="ECO:0000256" key="14">
    <source>
        <dbReference type="ARBA" id="ARBA00023303"/>
    </source>
</evidence>
<keyword evidence="4" id="KW-0109">Calcium transport</keyword>
<evidence type="ECO:0000256" key="4">
    <source>
        <dbReference type="ARBA" id="ARBA00022568"/>
    </source>
</evidence>
<dbReference type="InterPro" id="IPR050599">
    <property type="entry name" value="VDCC_alpha-1_subunit"/>
</dbReference>
<reference evidence="19" key="1">
    <citation type="submission" date="2018-06" db="EMBL/GenBank/DDBJ databases">
        <title>Genome assembly of Danube salmon.</title>
        <authorList>
            <person name="Macqueen D.J."/>
            <person name="Gundappa M.K."/>
        </authorList>
    </citation>
    <scope>NUCLEOTIDE SEQUENCE [LARGE SCALE GENOMIC DNA]</scope>
</reference>
<feature type="domain" description="Ion transport" evidence="17">
    <location>
        <begin position="1"/>
        <end position="106"/>
    </location>
</feature>
<evidence type="ECO:0000256" key="10">
    <source>
        <dbReference type="ARBA" id="ARBA00022989"/>
    </source>
</evidence>
<keyword evidence="7" id="KW-0677">Repeat</keyword>
<reference evidence="18" key="2">
    <citation type="submission" date="2025-08" db="UniProtKB">
        <authorList>
            <consortium name="Ensembl"/>
        </authorList>
    </citation>
    <scope>IDENTIFICATION</scope>
</reference>
<keyword evidence="6 16" id="KW-0812">Transmembrane</keyword>
<evidence type="ECO:0000256" key="15">
    <source>
        <dbReference type="ARBA" id="ARBA00036634"/>
    </source>
</evidence>
<comment type="subcellular location">
    <subcellularLocation>
        <location evidence="1">Cell membrane</location>
        <topology evidence="1">Multi-pass membrane protein</topology>
    </subcellularLocation>
</comment>
<evidence type="ECO:0000313" key="18">
    <source>
        <dbReference type="Ensembl" id="ENSHHUP00000021094.1"/>
    </source>
</evidence>
<dbReference type="GO" id="GO:0043025">
    <property type="term" value="C:neuronal cell body"/>
    <property type="evidence" value="ECO:0007669"/>
    <property type="project" value="TreeGrafter"/>
</dbReference>
<protein>
    <recommendedName>
        <fullName evidence="17">Ion transport domain-containing protein</fullName>
    </recommendedName>
</protein>
<evidence type="ECO:0000256" key="5">
    <source>
        <dbReference type="ARBA" id="ARBA00022673"/>
    </source>
</evidence>
<feature type="transmembrane region" description="Helical" evidence="16">
    <location>
        <begin position="6"/>
        <end position="26"/>
    </location>
</feature>
<accession>A0A4W5L6E9</accession>
<keyword evidence="10 16" id="KW-1133">Transmembrane helix</keyword>
<dbReference type="Gene3D" id="1.10.287.70">
    <property type="match status" value="1"/>
</dbReference>
<keyword evidence="8" id="KW-0106">Calcium</keyword>
<dbReference type="GO" id="GO:0008331">
    <property type="term" value="F:high voltage-gated calcium channel activity"/>
    <property type="evidence" value="ECO:0007669"/>
    <property type="project" value="TreeGrafter"/>
</dbReference>
<keyword evidence="3" id="KW-1003">Cell membrane</keyword>
<evidence type="ECO:0000313" key="19">
    <source>
        <dbReference type="Proteomes" id="UP000314982"/>
    </source>
</evidence>
<dbReference type="GO" id="GO:0007268">
    <property type="term" value="P:chemical synaptic transmission"/>
    <property type="evidence" value="ECO:0007669"/>
    <property type="project" value="TreeGrafter"/>
</dbReference>
<dbReference type="InterPro" id="IPR005821">
    <property type="entry name" value="Ion_trans_dom"/>
</dbReference>
<name>A0A4W5L6E9_9TELE</name>
<dbReference type="PANTHER" id="PTHR45628:SF3">
    <property type="entry name" value="VOLTAGE-DEPENDENT P_Q-TYPE CALCIUM CHANNEL SUBUNIT ALPHA-1A"/>
    <property type="match status" value="1"/>
</dbReference>
<keyword evidence="12 16" id="KW-0472">Membrane</keyword>
<keyword evidence="13" id="KW-1015">Disulfide bond</keyword>
<evidence type="ECO:0000256" key="8">
    <source>
        <dbReference type="ARBA" id="ARBA00022837"/>
    </source>
</evidence>
<reference evidence="18" key="3">
    <citation type="submission" date="2025-09" db="UniProtKB">
        <authorList>
            <consortium name="Ensembl"/>
        </authorList>
    </citation>
    <scope>IDENTIFICATION</scope>
</reference>
<dbReference type="STRING" id="62062.ENSHHUP00000021094"/>
<dbReference type="SUPFAM" id="SSF81324">
    <property type="entry name" value="Voltage-gated potassium channels"/>
    <property type="match status" value="1"/>
</dbReference>
<proteinExistence type="predicted"/>
<evidence type="ECO:0000256" key="11">
    <source>
        <dbReference type="ARBA" id="ARBA00023065"/>
    </source>
</evidence>
<keyword evidence="5" id="KW-0107">Calcium channel</keyword>
<comment type="catalytic activity">
    <reaction evidence="15">
        <text>Ca(2+)(in) = Ca(2+)(out)</text>
        <dbReference type="Rhea" id="RHEA:29671"/>
        <dbReference type="ChEBI" id="CHEBI:29108"/>
    </reaction>
</comment>
<dbReference type="GeneTree" id="ENSGT00940000156518"/>
<evidence type="ECO:0000256" key="9">
    <source>
        <dbReference type="ARBA" id="ARBA00022882"/>
    </source>
</evidence>
<dbReference type="PANTHER" id="PTHR45628">
    <property type="entry name" value="VOLTAGE-DEPENDENT CALCIUM CHANNEL TYPE A SUBUNIT ALPHA-1"/>
    <property type="match status" value="1"/>
</dbReference>
<dbReference type="Ensembl" id="ENSHHUT00000021886.1">
    <property type="protein sequence ID" value="ENSHHUP00000021094.1"/>
    <property type="gene ID" value="ENSHHUG00000013229.1"/>
</dbReference>
<evidence type="ECO:0000256" key="2">
    <source>
        <dbReference type="ARBA" id="ARBA00022448"/>
    </source>
</evidence>
<evidence type="ECO:0000256" key="16">
    <source>
        <dbReference type="SAM" id="Phobius"/>
    </source>
</evidence>
<evidence type="ECO:0000256" key="1">
    <source>
        <dbReference type="ARBA" id="ARBA00004651"/>
    </source>
</evidence>
<evidence type="ECO:0000256" key="12">
    <source>
        <dbReference type="ARBA" id="ARBA00023136"/>
    </source>
</evidence>
<dbReference type="GO" id="GO:0005891">
    <property type="term" value="C:voltage-gated calcium channel complex"/>
    <property type="evidence" value="ECO:0007669"/>
    <property type="project" value="TreeGrafter"/>
</dbReference>
<evidence type="ECO:0000256" key="13">
    <source>
        <dbReference type="ARBA" id="ARBA00023157"/>
    </source>
</evidence>
<dbReference type="AlphaFoldDB" id="A0A4W5L6E9"/>
<keyword evidence="11" id="KW-0406">Ion transport</keyword>
<organism evidence="18 19">
    <name type="scientific">Hucho hucho</name>
    <name type="common">huchen</name>
    <dbReference type="NCBI Taxonomy" id="62062"/>
    <lineage>
        <taxon>Eukaryota</taxon>
        <taxon>Metazoa</taxon>
        <taxon>Chordata</taxon>
        <taxon>Craniata</taxon>
        <taxon>Vertebrata</taxon>
        <taxon>Euteleostomi</taxon>
        <taxon>Actinopterygii</taxon>
        <taxon>Neopterygii</taxon>
        <taxon>Teleostei</taxon>
        <taxon>Protacanthopterygii</taxon>
        <taxon>Salmoniformes</taxon>
        <taxon>Salmonidae</taxon>
        <taxon>Salmoninae</taxon>
        <taxon>Hucho</taxon>
    </lineage>
</organism>
<keyword evidence="2" id="KW-0813">Transport</keyword>
<evidence type="ECO:0000256" key="7">
    <source>
        <dbReference type="ARBA" id="ARBA00022737"/>
    </source>
</evidence>
<evidence type="ECO:0000256" key="3">
    <source>
        <dbReference type="ARBA" id="ARBA00022475"/>
    </source>
</evidence>
<evidence type="ECO:0000259" key="17">
    <source>
        <dbReference type="Pfam" id="PF00520"/>
    </source>
</evidence>
<dbReference type="Proteomes" id="UP000314982">
    <property type="component" value="Unassembled WGS sequence"/>
</dbReference>
<keyword evidence="14" id="KW-0407">Ion channel</keyword>
<evidence type="ECO:0000256" key="6">
    <source>
        <dbReference type="ARBA" id="ARBA00022692"/>
    </source>
</evidence>